<feature type="domain" description="Protein kinase" evidence="10">
    <location>
        <begin position="32"/>
        <end position="394"/>
    </location>
</feature>
<dbReference type="InterPro" id="IPR050339">
    <property type="entry name" value="CC_SR_Kinase"/>
</dbReference>
<gene>
    <name evidence="11" type="ORF">APZ42_020174</name>
</gene>
<dbReference type="InterPro" id="IPR027417">
    <property type="entry name" value="P-loop_NTPase"/>
</dbReference>
<feature type="region of interest" description="Disordered" evidence="9">
    <location>
        <begin position="139"/>
        <end position="181"/>
    </location>
</feature>
<keyword evidence="2" id="KW-0723">Serine/threonine-protein kinase</keyword>
<dbReference type="InterPro" id="IPR001806">
    <property type="entry name" value="Small_GTPase"/>
</dbReference>
<keyword evidence="6 11" id="KW-0418">Kinase</keyword>
<sequence>MMTIDEVDELEISFTEPNHHLICYESRFLEDFEPVRLLGQGAFGLVFEARKRIDQKYYAVKRIKLPSDEEARAKVMREVTALAELNHRNIVRYFHAWREFPPAGWQEMQDASELAKLTSSSDGDGLYRGGLLNFTSTDEMVDKSESPPPSFASIFGDPSQSPARPHNHHSSSSAIPADLTTPKNTLNRNCNKYLYIQMELCRKESLAEWLLPETRKPAHDIYQMYREILEAVAHLHSKGLIHRDLKPSNIFFATDGTIKVGDLGLVKDIMTHDDIQQNEERPEVVSQGRRLLTCKNHTNQIGTRLYMSPEQIASNPYNHKVDVYALAIILFELLVEFSTGAERARVIPDLKTFQFPPNFKSQYGNRMEQLLIDMLSVDPNRRPEVKDILSHPSIRVKLETTSRKAKITPFKTNNQTANALVKRKYYKLLVIGDQNTGKTSIIHRYVHGLFRDRYEVTVGAGVNLKEITWNNKDALTLEFVDIGGEERSRFMTSAFYRKAVGAFVVTDVTQPNGFETATLWKKDLDMKLRMHDDSLVPSVLLINKCDGEAEDGKRSNTELNPVKVDHYCRQHEFSGWFDTSAKNDINIEEAVQFLVGKVLASETNETQVAISNDDLPNISLTSKGNRNKKASCC</sequence>
<dbReference type="Gene3D" id="1.10.510.10">
    <property type="entry name" value="Transferase(Phosphotransferase) domain 1"/>
    <property type="match status" value="1"/>
</dbReference>
<dbReference type="InterPro" id="IPR008271">
    <property type="entry name" value="Ser/Thr_kinase_AS"/>
</dbReference>
<dbReference type="GO" id="GO:0004694">
    <property type="term" value="F:eukaryotic translation initiation factor 2alpha kinase activity"/>
    <property type="evidence" value="ECO:0007669"/>
    <property type="project" value="TreeGrafter"/>
</dbReference>
<organism evidence="11 12">
    <name type="scientific">Daphnia magna</name>
    <dbReference type="NCBI Taxonomy" id="35525"/>
    <lineage>
        <taxon>Eukaryota</taxon>
        <taxon>Metazoa</taxon>
        <taxon>Ecdysozoa</taxon>
        <taxon>Arthropoda</taxon>
        <taxon>Crustacea</taxon>
        <taxon>Branchiopoda</taxon>
        <taxon>Diplostraca</taxon>
        <taxon>Cladocera</taxon>
        <taxon>Anomopoda</taxon>
        <taxon>Daphniidae</taxon>
        <taxon>Daphnia</taxon>
    </lineage>
</organism>
<dbReference type="SMART" id="SM00175">
    <property type="entry name" value="RAB"/>
    <property type="match status" value="1"/>
</dbReference>
<comment type="similarity">
    <text evidence="8">Belongs to the protein kinase superfamily. Ser/Thr protein kinase family. GCN2 subfamily.</text>
</comment>
<dbReference type="Pfam" id="PF00069">
    <property type="entry name" value="Pkinase"/>
    <property type="match status" value="2"/>
</dbReference>
<dbReference type="PROSITE" id="PS51419">
    <property type="entry name" value="RAB"/>
    <property type="match status" value="1"/>
</dbReference>
<keyword evidence="3" id="KW-0597">Phosphoprotein</keyword>
<evidence type="ECO:0000259" key="10">
    <source>
        <dbReference type="PROSITE" id="PS50011"/>
    </source>
</evidence>
<dbReference type="InterPro" id="IPR005225">
    <property type="entry name" value="Small_GTP-bd"/>
</dbReference>
<evidence type="ECO:0000256" key="1">
    <source>
        <dbReference type="ARBA" id="ARBA00012513"/>
    </source>
</evidence>
<dbReference type="NCBIfam" id="TIGR00231">
    <property type="entry name" value="small_GTP"/>
    <property type="match status" value="1"/>
</dbReference>
<dbReference type="InterPro" id="IPR017441">
    <property type="entry name" value="Protein_kinase_ATP_BS"/>
</dbReference>
<evidence type="ECO:0000313" key="11">
    <source>
        <dbReference type="EMBL" id="KZS14823.1"/>
    </source>
</evidence>
<dbReference type="AlphaFoldDB" id="A0A0N8DB68"/>
<dbReference type="PROSITE" id="PS50011">
    <property type="entry name" value="PROTEIN_KINASE_DOM"/>
    <property type="match status" value="1"/>
</dbReference>
<dbReference type="PRINTS" id="PR00449">
    <property type="entry name" value="RASTRNSFRMNG"/>
</dbReference>
<dbReference type="GO" id="GO:0003924">
    <property type="term" value="F:GTPase activity"/>
    <property type="evidence" value="ECO:0007669"/>
    <property type="project" value="InterPro"/>
</dbReference>
<dbReference type="SMART" id="SM00173">
    <property type="entry name" value="RAS"/>
    <property type="match status" value="1"/>
</dbReference>
<evidence type="ECO:0000256" key="4">
    <source>
        <dbReference type="ARBA" id="ARBA00022679"/>
    </source>
</evidence>
<evidence type="ECO:0000256" key="3">
    <source>
        <dbReference type="ARBA" id="ARBA00022553"/>
    </source>
</evidence>
<dbReference type="Proteomes" id="UP000076858">
    <property type="component" value="Unassembled WGS sequence"/>
</dbReference>
<dbReference type="SUPFAM" id="SSF52540">
    <property type="entry name" value="P-loop containing nucleoside triphosphate hydrolases"/>
    <property type="match status" value="1"/>
</dbReference>
<dbReference type="EMBL" id="LRGB01000944">
    <property type="protein sequence ID" value="KZS14823.1"/>
    <property type="molecule type" value="Genomic_DNA"/>
</dbReference>
<proteinExistence type="inferred from homology"/>
<dbReference type="Gene3D" id="3.30.200.20">
    <property type="entry name" value="Phosphorylase Kinase, domain 1"/>
    <property type="match status" value="1"/>
</dbReference>
<evidence type="ECO:0000256" key="6">
    <source>
        <dbReference type="ARBA" id="ARBA00022777"/>
    </source>
</evidence>
<dbReference type="FunFam" id="1.10.510.10:FF:000251">
    <property type="entry name" value="eukaryotic translation initiation factor 2-alpha kinase 3"/>
    <property type="match status" value="1"/>
</dbReference>
<dbReference type="GO" id="GO:0005524">
    <property type="term" value="F:ATP binding"/>
    <property type="evidence" value="ECO:0007669"/>
    <property type="project" value="UniProtKB-UniRule"/>
</dbReference>
<evidence type="ECO:0000256" key="5">
    <source>
        <dbReference type="ARBA" id="ARBA00022741"/>
    </source>
</evidence>
<keyword evidence="12" id="KW-1185">Reference proteome</keyword>
<dbReference type="InterPro" id="IPR011009">
    <property type="entry name" value="Kinase-like_dom_sf"/>
</dbReference>
<dbReference type="GO" id="GO:0005634">
    <property type="term" value="C:nucleus"/>
    <property type="evidence" value="ECO:0007669"/>
    <property type="project" value="TreeGrafter"/>
</dbReference>
<keyword evidence="7" id="KW-0067">ATP-binding</keyword>
<dbReference type="FunFam" id="3.40.50.300:FF:001800">
    <property type="entry name" value="Rab family GTPase"/>
    <property type="match status" value="1"/>
</dbReference>
<dbReference type="OrthoDB" id="341578at2759"/>
<dbReference type="SMART" id="SM00220">
    <property type="entry name" value="S_TKc"/>
    <property type="match status" value="1"/>
</dbReference>
<keyword evidence="5" id="KW-0547">Nucleotide-binding</keyword>
<name>A0A0N8DB68_9CRUS</name>
<reference evidence="11 12" key="1">
    <citation type="submission" date="2016-03" db="EMBL/GenBank/DDBJ databases">
        <title>EvidentialGene: Evidence-directed Construction of Genes on Genomes.</title>
        <authorList>
            <person name="Gilbert D.G."/>
            <person name="Choi J.-H."/>
            <person name="Mockaitis K."/>
            <person name="Colbourne J."/>
            <person name="Pfrender M."/>
        </authorList>
    </citation>
    <scope>NUCLEOTIDE SEQUENCE [LARGE SCALE GENOMIC DNA]</scope>
    <source>
        <strain evidence="11 12">Xinb3</strain>
        <tissue evidence="11">Complete organism</tissue>
    </source>
</reference>
<dbReference type="GO" id="GO:0005737">
    <property type="term" value="C:cytoplasm"/>
    <property type="evidence" value="ECO:0007669"/>
    <property type="project" value="TreeGrafter"/>
</dbReference>
<evidence type="ECO:0000256" key="7">
    <source>
        <dbReference type="ARBA" id="ARBA00022840"/>
    </source>
</evidence>
<dbReference type="PROSITE" id="PS00107">
    <property type="entry name" value="PROTEIN_KINASE_ATP"/>
    <property type="match status" value="1"/>
</dbReference>
<dbReference type="Gene3D" id="3.40.50.300">
    <property type="entry name" value="P-loop containing nucleotide triphosphate hydrolases"/>
    <property type="match status" value="1"/>
</dbReference>
<keyword evidence="4" id="KW-0808">Transferase</keyword>
<dbReference type="PANTHER" id="PTHR11042:SF91">
    <property type="entry name" value="EUKARYOTIC TRANSLATION INITIATION FACTOR 2-ALPHA KINASE"/>
    <property type="match status" value="1"/>
</dbReference>
<dbReference type="PROSITE" id="PS00108">
    <property type="entry name" value="PROTEIN_KINASE_ST"/>
    <property type="match status" value="1"/>
</dbReference>
<comment type="caution">
    <text evidence="11">The sequence shown here is derived from an EMBL/GenBank/DDBJ whole genome shotgun (WGS) entry which is preliminary data.</text>
</comment>
<dbReference type="Pfam" id="PF00071">
    <property type="entry name" value="Ras"/>
    <property type="match status" value="1"/>
</dbReference>
<dbReference type="EC" id="2.7.11.1" evidence="1"/>
<dbReference type="PANTHER" id="PTHR11042">
    <property type="entry name" value="EUKARYOTIC TRANSLATION INITIATION FACTOR 2-ALPHA KINASE EIF2-ALPHA KINASE -RELATED"/>
    <property type="match status" value="1"/>
</dbReference>
<accession>A0A0N8DB68</accession>
<evidence type="ECO:0000256" key="8">
    <source>
        <dbReference type="ARBA" id="ARBA00037982"/>
    </source>
</evidence>
<dbReference type="SUPFAM" id="SSF56112">
    <property type="entry name" value="Protein kinase-like (PK-like)"/>
    <property type="match status" value="1"/>
</dbReference>
<evidence type="ECO:0000313" key="12">
    <source>
        <dbReference type="Proteomes" id="UP000076858"/>
    </source>
</evidence>
<dbReference type="PROSITE" id="PS51421">
    <property type="entry name" value="RAS"/>
    <property type="match status" value="1"/>
</dbReference>
<dbReference type="InterPro" id="IPR000719">
    <property type="entry name" value="Prot_kinase_dom"/>
</dbReference>
<dbReference type="STRING" id="35525.A0A0N8DB68"/>
<protein>
    <recommendedName>
        <fullName evidence="1">non-specific serine/threonine protein kinase</fullName>
        <ecNumber evidence="1">2.7.11.1</ecNumber>
    </recommendedName>
</protein>
<evidence type="ECO:0000256" key="2">
    <source>
        <dbReference type="ARBA" id="ARBA00022527"/>
    </source>
</evidence>
<dbReference type="GO" id="GO:0005525">
    <property type="term" value="F:GTP binding"/>
    <property type="evidence" value="ECO:0007669"/>
    <property type="project" value="InterPro"/>
</dbReference>
<evidence type="ECO:0000256" key="9">
    <source>
        <dbReference type="SAM" id="MobiDB-lite"/>
    </source>
</evidence>